<dbReference type="PRINTS" id="PR00260">
    <property type="entry name" value="CHEMTRNSDUCR"/>
</dbReference>
<gene>
    <name evidence="5" type="ORF">J2X21_004987</name>
</gene>
<evidence type="ECO:0000259" key="4">
    <source>
        <dbReference type="PROSITE" id="PS50111"/>
    </source>
</evidence>
<accession>A0ABU2AF39</accession>
<comment type="similarity">
    <text evidence="2">Belongs to the methyl-accepting chemotaxis (MCP) protein family.</text>
</comment>
<dbReference type="Proteomes" id="UP001180825">
    <property type="component" value="Unassembled WGS sequence"/>
</dbReference>
<dbReference type="InterPro" id="IPR047347">
    <property type="entry name" value="YvaQ-like_sensor"/>
</dbReference>
<dbReference type="PANTHER" id="PTHR43531">
    <property type="entry name" value="PROTEIN ICFG"/>
    <property type="match status" value="1"/>
</dbReference>
<keyword evidence="6" id="KW-1185">Reference proteome</keyword>
<dbReference type="InterPro" id="IPR004089">
    <property type="entry name" value="MCPsignal_dom"/>
</dbReference>
<evidence type="ECO:0000313" key="6">
    <source>
        <dbReference type="Proteomes" id="UP001180825"/>
    </source>
</evidence>
<keyword evidence="5" id="KW-0675">Receptor</keyword>
<protein>
    <submittedName>
        <fullName evidence="5">Methyl-accepting chemotaxis protein-1 (Serine sensor receptor)</fullName>
    </submittedName>
</protein>
<evidence type="ECO:0000256" key="3">
    <source>
        <dbReference type="PROSITE-ProRule" id="PRU00284"/>
    </source>
</evidence>
<name>A0ABU2AF39_9BURK</name>
<dbReference type="InterPro" id="IPR004090">
    <property type="entry name" value="Chemotax_Me-accpt_rcpt"/>
</dbReference>
<organism evidence="5 6">
    <name type="scientific">Roseateles asaccharophilus</name>
    <dbReference type="NCBI Taxonomy" id="582607"/>
    <lineage>
        <taxon>Bacteria</taxon>
        <taxon>Pseudomonadati</taxon>
        <taxon>Pseudomonadota</taxon>
        <taxon>Betaproteobacteria</taxon>
        <taxon>Burkholderiales</taxon>
        <taxon>Sphaerotilaceae</taxon>
        <taxon>Roseateles</taxon>
    </lineage>
</organism>
<keyword evidence="1" id="KW-0488">Methylation</keyword>
<reference evidence="5 6" key="1">
    <citation type="submission" date="2023-07" db="EMBL/GenBank/DDBJ databases">
        <title>Sorghum-associated microbial communities from plants grown in Nebraska, USA.</title>
        <authorList>
            <person name="Schachtman D."/>
        </authorList>
    </citation>
    <scope>NUCLEOTIDE SEQUENCE [LARGE SCALE GENOMIC DNA]</scope>
    <source>
        <strain evidence="5 6">BE316</strain>
    </source>
</reference>
<dbReference type="InterPro" id="IPR051310">
    <property type="entry name" value="MCP_chemotaxis"/>
</dbReference>
<dbReference type="PANTHER" id="PTHR43531:SF14">
    <property type="entry name" value="METHYL-ACCEPTING CHEMOTAXIS PROTEIN I-RELATED"/>
    <property type="match status" value="1"/>
</dbReference>
<keyword evidence="3" id="KW-0807">Transducer</keyword>
<dbReference type="Pfam" id="PF12729">
    <property type="entry name" value="4HB_MCP_1"/>
    <property type="match status" value="1"/>
</dbReference>
<proteinExistence type="inferred from homology"/>
<feature type="domain" description="Methyl-accepting transducer" evidence="4">
    <location>
        <begin position="265"/>
        <end position="494"/>
    </location>
</feature>
<sequence length="514" mass="53717">MFAAFAVLSLLVMTVSGLAWYSLGDANDDFEGYLHGVNARATVANSVHAAVDRRAIAIRNLLLSTDEGDIAAEKANVAQADQDVRERLAELQKMAQAPDVSAGARERIQAMARIEGVYGPIARQIFKLANDGEREQALAMLIKDCRPNLAALVAASNNYLHYTREREAQQIAEAEANYHAQRLMLASACLLSVLFAAAAGFLLTRHLMQVLGAEPAALNAAAQRIAAGDLRRVDGTDRAGPGSVLASLGTMQAALAGIVSQVREASDSIATGTAQIASGNADLSQRTEEQSSNLQQTAASMEQMTTTVQHNADTAMQASQLAAAASAAAQNGGEVVGRVVTTMGEITDSSRRITDIIGTIDGIAFQTNILALNAAVEAARAGEQGRGFAVVAGEVRLLAQRSADAAREIKSLIATSAERVDAGATLVVTAGDAMRDIVSQVRRVTDLIGEISSATQEQTTGIGQVGTAVAALDLMTQQNAALVEESAAAADALQQQAVRLTDTVRVFQLANGAR</sequence>
<dbReference type="Pfam" id="PF00015">
    <property type="entry name" value="MCPsignal"/>
    <property type="match status" value="1"/>
</dbReference>
<dbReference type="SUPFAM" id="SSF58104">
    <property type="entry name" value="Methyl-accepting chemotaxis protein (MCP) signaling domain"/>
    <property type="match status" value="1"/>
</dbReference>
<dbReference type="PROSITE" id="PS50111">
    <property type="entry name" value="CHEMOTAXIS_TRANSDUC_2"/>
    <property type="match status" value="1"/>
</dbReference>
<dbReference type="EMBL" id="JAVDXV010000011">
    <property type="protein sequence ID" value="MDR7335820.1"/>
    <property type="molecule type" value="Genomic_DNA"/>
</dbReference>
<comment type="caution">
    <text evidence="5">The sequence shown here is derived from an EMBL/GenBank/DDBJ whole genome shotgun (WGS) entry which is preliminary data.</text>
</comment>
<evidence type="ECO:0000313" key="5">
    <source>
        <dbReference type="EMBL" id="MDR7335820.1"/>
    </source>
</evidence>
<evidence type="ECO:0000256" key="1">
    <source>
        <dbReference type="ARBA" id="ARBA00022481"/>
    </source>
</evidence>
<dbReference type="SMART" id="SM00283">
    <property type="entry name" value="MA"/>
    <property type="match status" value="1"/>
</dbReference>
<dbReference type="InterPro" id="IPR024478">
    <property type="entry name" value="HlyB_4HB_MCP"/>
</dbReference>
<dbReference type="CDD" id="cd19411">
    <property type="entry name" value="MCP2201-like_sensor"/>
    <property type="match status" value="1"/>
</dbReference>
<dbReference type="CDD" id="cd11386">
    <property type="entry name" value="MCP_signal"/>
    <property type="match status" value="1"/>
</dbReference>
<evidence type="ECO:0000256" key="2">
    <source>
        <dbReference type="ARBA" id="ARBA00029447"/>
    </source>
</evidence>
<dbReference type="Gene3D" id="1.10.287.950">
    <property type="entry name" value="Methyl-accepting chemotaxis protein"/>
    <property type="match status" value="1"/>
</dbReference>